<dbReference type="PROSITE" id="PS50995">
    <property type="entry name" value="HTH_MARR_2"/>
    <property type="match status" value="1"/>
</dbReference>
<organism evidence="2 3">
    <name type="scientific">Prauserella endophytica</name>
    <dbReference type="NCBI Taxonomy" id="1592324"/>
    <lineage>
        <taxon>Bacteria</taxon>
        <taxon>Bacillati</taxon>
        <taxon>Actinomycetota</taxon>
        <taxon>Actinomycetes</taxon>
        <taxon>Pseudonocardiales</taxon>
        <taxon>Pseudonocardiaceae</taxon>
        <taxon>Prauserella</taxon>
        <taxon>Prauserella coralliicola group</taxon>
    </lineage>
</organism>
<accession>A0ABY2RXV0</accession>
<dbReference type="InterPro" id="IPR000835">
    <property type="entry name" value="HTH_MarR-typ"/>
</dbReference>
<evidence type="ECO:0000259" key="1">
    <source>
        <dbReference type="PROSITE" id="PS50995"/>
    </source>
</evidence>
<name>A0ABY2RXV0_9PSEU</name>
<dbReference type="EMBL" id="SWMS01000019">
    <property type="protein sequence ID" value="TKG64887.1"/>
    <property type="molecule type" value="Genomic_DNA"/>
</dbReference>
<dbReference type="SMART" id="SM00347">
    <property type="entry name" value="HTH_MARR"/>
    <property type="match status" value="1"/>
</dbReference>
<protein>
    <submittedName>
        <fullName evidence="2">MarR family transcriptional regulator</fullName>
    </submittedName>
</protein>
<evidence type="ECO:0000313" key="2">
    <source>
        <dbReference type="EMBL" id="TKG64887.1"/>
    </source>
</evidence>
<feature type="domain" description="HTH marR-type" evidence="1">
    <location>
        <begin position="1"/>
        <end position="137"/>
    </location>
</feature>
<dbReference type="PRINTS" id="PR00598">
    <property type="entry name" value="HTHMARR"/>
</dbReference>
<gene>
    <name evidence="2" type="ORF">FCN18_27975</name>
</gene>
<dbReference type="PANTHER" id="PTHR33164:SF43">
    <property type="entry name" value="HTH-TYPE TRANSCRIPTIONAL REPRESSOR YETL"/>
    <property type="match status" value="1"/>
</dbReference>
<comment type="caution">
    <text evidence="2">The sequence shown here is derived from an EMBL/GenBank/DDBJ whole genome shotgun (WGS) entry which is preliminary data.</text>
</comment>
<dbReference type="Proteomes" id="UP000309992">
    <property type="component" value="Unassembled WGS sequence"/>
</dbReference>
<keyword evidence="3" id="KW-1185">Reference proteome</keyword>
<dbReference type="InterPro" id="IPR036390">
    <property type="entry name" value="WH_DNA-bd_sf"/>
</dbReference>
<dbReference type="PANTHER" id="PTHR33164">
    <property type="entry name" value="TRANSCRIPTIONAL REGULATOR, MARR FAMILY"/>
    <property type="match status" value="1"/>
</dbReference>
<reference evidence="2 3" key="1">
    <citation type="journal article" date="2015" name="Antonie Van Leeuwenhoek">
        <title>Prauserella endophytica sp. nov., an endophytic actinobacterium isolated from Tamarix taklamakanensis.</title>
        <authorList>
            <person name="Liu J.M."/>
            <person name="Habden X."/>
            <person name="Guo L."/>
            <person name="Tuo L."/>
            <person name="Jiang Z.K."/>
            <person name="Liu S.W."/>
            <person name="Liu X.F."/>
            <person name="Chen L."/>
            <person name="Li R.F."/>
            <person name="Zhang Y.Q."/>
            <person name="Sun C.H."/>
        </authorList>
    </citation>
    <scope>NUCLEOTIDE SEQUENCE [LARGE SCALE GENOMIC DNA]</scope>
    <source>
        <strain evidence="2 3">CGMCC 4.7182</strain>
    </source>
</reference>
<dbReference type="Pfam" id="PF12802">
    <property type="entry name" value="MarR_2"/>
    <property type="match status" value="1"/>
</dbReference>
<dbReference type="SUPFAM" id="SSF46785">
    <property type="entry name" value="Winged helix' DNA-binding domain"/>
    <property type="match status" value="1"/>
</dbReference>
<dbReference type="Gene3D" id="1.10.10.10">
    <property type="entry name" value="Winged helix-like DNA-binding domain superfamily/Winged helix DNA-binding domain"/>
    <property type="match status" value="1"/>
</dbReference>
<proteinExistence type="predicted"/>
<dbReference type="InterPro" id="IPR039422">
    <property type="entry name" value="MarR/SlyA-like"/>
</dbReference>
<evidence type="ECO:0000313" key="3">
    <source>
        <dbReference type="Proteomes" id="UP000309992"/>
    </source>
</evidence>
<dbReference type="RefSeq" id="WP_137096504.1">
    <property type="nucleotide sequence ID" value="NZ_SWMS01000019.1"/>
</dbReference>
<sequence length="180" mass="19076">MHDSRRTANLLGATALALTDLALGGATEAAKVSASGAAALVSLTAHPGLSVTELGRRVGLTQSAAARMVDSLVADGLVERRASPWHSRMTMLHPTRAGSQAARKVLAARASPLTDLVAVLDEDDQRTLDRLLSTLLTRLYDEVGNAQYLCRLCDRKCCATDATCPVGQAERERDERVAPA</sequence>
<dbReference type="InterPro" id="IPR036388">
    <property type="entry name" value="WH-like_DNA-bd_sf"/>
</dbReference>